<organism evidence="2 3">
    <name type="scientific">Escallonia herrerae</name>
    <dbReference type="NCBI Taxonomy" id="1293975"/>
    <lineage>
        <taxon>Eukaryota</taxon>
        <taxon>Viridiplantae</taxon>
        <taxon>Streptophyta</taxon>
        <taxon>Embryophyta</taxon>
        <taxon>Tracheophyta</taxon>
        <taxon>Spermatophyta</taxon>
        <taxon>Magnoliopsida</taxon>
        <taxon>eudicotyledons</taxon>
        <taxon>Gunneridae</taxon>
        <taxon>Pentapetalae</taxon>
        <taxon>asterids</taxon>
        <taxon>campanulids</taxon>
        <taxon>Escalloniales</taxon>
        <taxon>Escalloniaceae</taxon>
        <taxon>Escallonia</taxon>
    </lineage>
</organism>
<dbReference type="EMBL" id="JAVXUP010004347">
    <property type="protein sequence ID" value="KAK2997203.1"/>
    <property type="molecule type" value="Genomic_DNA"/>
</dbReference>
<proteinExistence type="predicted"/>
<dbReference type="PANTHER" id="PTHR47592">
    <property type="entry name" value="PBF68 PROTEIN"/>
    <property type="match status" value="1"/>
</dbReference>
<feature type="compositionally biased region" description="Low complexity" evidence="1">
    <location>
        <begin position="125"/>
        <end position="140"/>
    </location>
</feature>
<gene>
    <name evidence="2" type="ORF">RJ639_025329</name>
</gene>
<name>A0AA88RVR7_9ASTE</name>
<feature type="compositionally biased region" description="Low complexity" evidence="1">
    <location>
        <begin position="417"/>
        <end position="432"/>
    </location>
</feature>
<evidence type="ECO:0000256" key="1">
    <source>
        <dbReference type="SAM" id="MobiDB-lite"/>
    </source>
</evidence>
<feature type="region of interest" description="Disordered" evidence="1">
    <location>
        <begin position="115"/>
        <end position="140"/>
    </location>
</feature>
<dbReference type="PANTHER" id="PTHR47592:SF27">
    <property type="entry name" value="OS08G0421700 PROTEIN"/>
    <property type="match status" value="1"/>
</dbReference>
<accession>A0AA88RVR7</accession>
<reference evidence="2" key="1">
    <citation type="submission" date="2022-12" db="EMBL/GenBank/DDBJ databases">
        <title>Draft genome assemblies for two species of Escallonia (Escalloniales).</title>
        <authorList>
            <person name="Chanderbali A."/>
            <person name="Dervinis C."/>
            <person name="Anghel I."/>
            <person name="Soltis D."/>
            <person name="Soltis P."/>
            <person name="Zapata F."/>
        </authorList>
    </citation>
    <scope>NUCLEOTIDE SEQUENCE</scope>
    <source>
        <strain evidence="2">UCBG64.0493</strain>
        <tissue evidence="2">Leaf</tissue>
    </source>
</reference>
<comment type="caution">
    <text evidence="2">The sequence shown here is derived from an EMBL/GenBank/DDBJ whole genome shotgun (WGS) entry which is preliminary data.</text>
</comment>
<feature type="region of interest" description="Disordered" evidence="1">
    <location>
        <begin position="407"/>
        <end position="432"/>
    </location>
</feature>
<evidence type="ECO:0000313" key="3">
    <source>
        <dbReference type="Proteomes" id="UP001188597"/>
    </source>
</evidence>
<feature type="region of interest" description="Disordered" evidence="1">
    <location>
        <begin position="261"/>
        <end position="286"/>
    </location>
</feature>
<sequence length="548" mass="61248">MIVHEIISEGIKVDEQMQVAAIIDKLPNSWKEFQKGLRHKQSELSIVNLMARLQIEEEARKQDKKNEALANNTHANHANSHQGNGNAYGNGAKNNVVVESMDVIFHEDKFPYKFKDSGGEETETIESSQPSQEASSSQPLSTHDLQMIVHEIISEGIKVDEQMQVAAIIDKLPNSWKEFQKGLRHKQSELSIVNLMARLQIEEEARKQDKKNEALANNTHANHANSHQGNGNAYGNGAKNNVVVESMDVIFHEDKFPYKFKDSGGEETETIESSQPSQEASSSQPLSTHDLQMIVHEIISEGIKVDEQMQVAAIIDKLPNSWKEFQKGLRHKQSELSIVNLMARLQIEEEARKQDKKNEALANNTHANHANSHQGNGNAYGNGAKNNVVVESMDVIFHEDKFPYKFKDSGGEETETIESSQPSQEASSSQPLSTHDLQMIVHEIISEGIKVDEQMQVAAIIDKLPNSWKEFQKGLRHKQSELSIVNLMARLQIEEEARKQDKKNEALANNTHANHANSHQGNGNAYGNGAKISFLINSKIVGVKKPKP</sequence>
<evidence type="ECO:0000313" key="2">
    <source>
        <dbReference type="EMBL" id="KAK2997203.1"/>
    </source>
</evidence>
<dbReference type="AlphaFoldDB" id="A0AA88RVR7"/>
<feature type="compositionally biased region" description="Low complexity" evidence="1">
    <location>
        <begin position="271"/>
        <end position="286"/>
    </location>
</feature>
<dbReference type="Pfam" id="PF14223">
    <property type="entry name" value="Retrotran_gag_2"/>
    <property type="match status" value="4"/>
</dbReference>
<keyword evidence="3" id="KW-1185">Reference proteome</keyword>
<protein>
    <submittedName>
        <fullName evidence="2">Uncharacterized protein</fullName>
    </submittedName>
</protein>
<dbReference type="Proteomes" id="UP001188597">
    <property type="component" value="Unassembled WGS sequence"/>
</dbReference>